<keyword evidence="2" id="KW-1185">Reference proteome</keyword>
<dbReference type="EMBL" id="JAAKZV010000276">
    <property type="protein sequence ID" value="NGN69266.1"/>
    <property type="molecule type" value="Genomic_DNA"/>
</dbReference>
<organism evidence="1 2">
    <name type="scientific">Streptomyces coryli</name>
    <dbReference type="NCBI Taxonomy" id="1128680"/>
    <lineage>
        <taxon>Bacteria</taxon>
        <taxon>Bacillati</taxon>
        <taxon>Actinomycetota</taxon>
        <taxon>Actinomycetes</taxon>
        <taxon>Kitasatosporales</taxon>
        <taxon>Streptomycetaceae</taxon>
        <taxon>Streptomyces</taxon>
    </lineage>
</organism>
<dbReference type="AlphaFoldDB" id="A0A6G4UC62"/>
<reference evidence="1 2" key="1">
    <citation type="submission" date="2020-02" db="EMBL/GenBank/DDBJ databases">
        <title>Whole-genome analyses of novel actinobacteria.</title>
        <authorList>
            <person name="Sahin N."/>
        </authorList>
    </citation>
    <scope>NUCLEOTIDE SEQUENCE [LARGE SCALE GENOMIC DNA]</scope>
    <source>
        <strain evidence="1 2">A7024</strain>
    </source>
</reference>
<proteinExistence type="predicted"/>
<evidence type="ECO:0000313" key="2">
    <source>
        <dbReference type="Proteomes" id="UP000481583"/>
    </source>
</evidence>
<protein>
    <submittedName>
        <fullName evidence="1">Uncharacterized protein</fullName>
    </submittedName>
</protein>
<dbReference type="Proteomes" id="UP000481583">
    <property type="component" value="Unassembled WGS sequence"/>
</dbReference>
<comment type="caution">
    <text evidence="1">The sequence shown here is derived from an EMBL/GenBank/DDBJ whole genome shotgun (WGS) entry which is preliminary data.</text>
</comment>
<dbReference type="RefSeq" id="WP_165244039.1">
    <property type="nucleotide sequence ID" value="NZ_JAAKZV010000276.1"/>
</dbReference>
<name>A0A6G4UC62_9ACTN</name>
<gene>
    <name evidence="1" type="ORF">G5C51_35940</name>
</gene>
<sequence length="75" mass="8046">MSDSPLPPLPADVLEDAADALGWLIEDMAEELEEAPTLEEVLDVLGWGLPEAVEDLASPFKPPIHFTAHLDGARA</sequence>
<accession>A0A6G4UC62</accession>
<evidence type="ECO:0000313" key="1">
    <source>
        <dbReference type="EMBL" id="NGN69266.1"/>
    </source>
</evidence>
<feature type="non-terminal residue" evidence="1">
    <location>
        <position position="75"/>
    </location>
</feature>